<dbReference type="EMBL" id="WOEZ01000157">
    <property type="protein sequence ID" value="NPT58299.1"/>
    <property type="molecule type" value="Genomic_DNA"/>
</dbReference>
<accession>A0A972NTK2</accession>
<keyword evidence="3" id="KW-1185">Reference proteome</keyword>
<evidence type="ECO:0000313" key="2">
    <source>
        <dbReference type="EMBL" id="NPT58299.1"/>
    </source>
</evidence>
<reference evidence="2 3" key="1">
    <citation type="submission" date="2019-11" db="EMBL/GenBank/DDBJ databases">
        <title>Metabolism of dissolved organic matter in forest soils.</title>
        <authorList>
            <person name="Cyle K.T."/>
            <person name="Wilhelm R.C."/>
            <person name="Martinez C.E."/>
        </authorList>
    </citation>
    <scope>NUCLEOTIDE SEQUENCE [LARGE SCALE GENOMIC DNA]</scope>
    <source>
        <strain evidence="2 3">5N</strain>
    </source>
</reference>
<name>A0A972NTK2_9BURK</name>
<comment type="caution">
    <text evidence="2">The sequence shown here is derived from an EMBL/GenBank/DDBJ whole genome shotgun (WGS) entry which is preliminary data.</text>
</comment>
<proteinExistence type="predicted"/>
<dbReference type="Pfam" id="PF08808">
    <property type="entry name" value="RES"/>
    <property type="match status" value="1"/>
</dbReference>
<protein>
    <submittedName>
        <fullName evidence="2">RES domain-containing protein</fullName>
    </submittedName>
</protein>
<feature type="domain" description="RES" evidence="1">
    <location>
        <begin position="10"/>
        <end position="110"/>
    </location>
</feature>
<dbReference type="Proteomes" id="UP000655523">
    <property type="component" value="Unassembled WGS sequence"/>
</dbReference>
<evidence type="ECO:0000259" key="1">
    <source>
        <dbReference type="Pfam" id="PF08808"/>
    </source>
</evidence>
<gene>
    <name evidence="2" type="ORF">GNZ13_28010</name>
</gene>
<organism evidence="2 3">
    <name type="scientific">Paraburkholderia elongata</name>
    <dbReference type="NCBI Taxonomy" id="2675747"/>
    <lineage>
        <taxon>Bacteria</taxon>
        <taxon>Pseudomonadati</taxon>
        <taxon>Pseudomonadota</taxon>
        <taxon>Betaproteobacteria</taxon>
        <taxon>Burkholderiales</taxon>
        <taxon>Burkholderiaceae</taxon>
        <taxon>Paraburkholderia</taxon>
    </lineage>
</organism>
<evidence type="ECO:0000313" key="3">
    <source>
        <dbReference type="Proteomes" id="UP000655523"/>
    </source>
</evidence>
<dbReference type="AlphaFoldDB" id="A0A972NTK2"/>
<sequence length="123" mass="13863">MTFVCRRIGTSTRLPPGTLVSYQVTVAPVVDFRQGFRSAVWAPLWEEFFCDWRQLWFNERIEPPSWVLGDEAIAAGAKGILFPSTIAAPGVNLVLYVDRFDADDVIEVFDPSGALPKNQDSWR</sequence>
<dbReference type="InterPro" id="IPR014914">
    <property type="entry name" value="RES_dom"/>
</dbReference>